<evidence type="ECO:0000259" key="1">
    <source>
        <dbReference type="PROSITE" id="PS50925"/>
    </source>
</evidence>
<reference evidence="2 3" key="1">
    <citation type="submission" date="2022-10" db="EMBL/GenBank/DDBJ databases">
        <title>Erythrobacter sp. sf7 Genome sequencing.</title>
        <authorList>
            <person name="Park S."/>
        </authorList>
    </citation>
    <scope>NUCLEOTIDE SEQUENCE [LARGE SCALE GENOMIC DNA]</scope>
    <source>
        <strain evidence="3">sf7</strain>
    </source>
</reference>
<dbReference type="SMART" id="SM01034">
    <property type="entry name" value="BLUF"/>
    <property type="match status" value="1"/>
</dbReference>
<protein>
    <submittedName>
        <fullName evidence="2">BLUF domain-containing protein</fullName>
    </submittedName>
</protein>
<dbReference type="InterPro" id="IPR036046">
    <property type="entry name" value="Acylphosphatase-like_dom_sf"/>
</dbReference>
<gene>
    <name evidence="2" type="ORF">OIK40_00525</name>
</gene>
<organism evidence="2 3">
    <name type="scientific">Erythrobacter fulvus</name>
    <dbReference type="NCBI Taxonomy" id="2987523"/>
    <lineage>
        <taxon>Bacteria</taxon>
        <taxon>Pseudomonadati</taxon>
        <taxon>Pseudomonadota</taxon>
        <taxon>Alphaproteobacteria</taxon>
        <taxon>Sphingomonadales</taxon>
        <taxon>Erythrobacteraceae</taxon>
        <taxon>Erythrobacter/Porphyrobacter group</taxon>
        <taxon>Erythrobacter</taxon>
    </lineage>
</organism>
<comment type="caution">
    <text evidence="2">The sequence shown here is derived from an EMBL/GenBank/DDBJ whole genome shotgun (WGS) entry which is preliminary data.</text>
</comment>
<accession>A0ABT5JKR4</accession>
<evidence type="ECO:0000313" key="2">
    <source>
        <dbReference type="EMBL" id="MDC8753123.1"/>
    </source>
</evidence>
<dbReference type="Gene3D" id="3.30.70.100">
    <property type="match status" value="1"/>
</dbReference>
<dbReference type="SUPFAM" id="SSF52242">
    <property type="entry name" value="Cobalamin (vitamin B12)-binding domain"/>
    <property type="match status" value="1"/>
</dbReference>
<proteinExistence type="predicted"/>
<dbReference type="RefSeq" id="WP_273675312.1">
    <property type="nucleotide sequence ID" value="NZ_JAQQXQ010000001.1"/>
</dbReference>
<keyword evidence="3" id="KW-1185">Reference proteome</keyword>
<dbReference type="InterPro" id="IPR007024">
    <property type="entry name" value="BLUF_domain"/>
</dbReference>
<sequence length="350" mass="37721">MPVDETQRPKGPTGWIASLTYKSVATAAPRASDLDLLAGKARARNRSLDVTGMLLFEKGCFLQTLEGPPKAVAELWSSIERDGRHNHIEVLSEHMTAARVFSDWNLLLDGRFADMPREAAAPPAIPPAVAGHLARLVELALNADDLAINTMIAGFAEQGWTSEAILSLLIEPAGRALGDAWLDDRCSELDLTIGLSMLQLAGHAIRYSPSAQSIRNSRYSILLATAPGEKHMLGTALLADQFLAQGWQVDMAFPESEEALTNQLNAQHPDAVDIGLSDAMPRQHAIDQLRSTIEHSRLVVSEHPTVVSVGGRLFAEATATARTVGADHARKGLAGTSVRLAELVRQTRKA</sequence>
<dbReference type="SUPFAM" id="SSF54975">
    <property type="entry name" value="Acylphosphatase/BLUF domain-like"/>
    <property type="match status" value="1"/>
</dbReference>
<name>A0ABT5JKR4_9SPHN</name>
<feature type="domain" description="BLUF" evidence="1">
    <location>
        <begin position="16"/>
        <end position="107"/>
    </location>
</feature>
<dbReference type="InterPro" id="IPR036724">
    <property type="entry name" value="Cobalamin-bd_sf"/>
</dbReference>
<dbReference type="Pfam" id="PF04940">
    <property type="entry name" value="BLUF"/>
    <property type="match status" value="1"/>
</dbReference>
<dbReference type="Proteomes" id="UP001216558">
    <property type="component" value="Unassembled WGS sequence"/>
</dbReference>
<dbReference type="Gene3D" id="3.40.50.280">
    <property type="entry name" value="Cobalamin-binding domain"/>
    <property type="match status" value="1"/>
</dbReference>
<evidence type="ECO:0000313" key="3">
    <source>
        <dbReference type="Proteomes" id="UP001216558"/>
    </source>
</evidence>
<dbReference type="PROSITE" id="PS50925">
    <property type="entry name" value="BLUF"/>
    <property type="match status" value="1"/>
</dbReference>
<dbReference type="EMBL" id="JAQQXQ010000001">
    <property type="protein sequence ID" value="MDC8753123.1"/>
    <property type="molecule type" value="Genomic_DNA"/>
</dbReference>